<evidence type="ECO:0000256" key="1">
    <source>
        <dbReference type="ARBA" id="ARBA00022679"/>
    </source>
</evidence>
<dbReference type="Pfam" id="PF13649">
    <property type="entry name" value="Methyltransf_25"/>
    <property type="match status" value="1"/>
</dbReference>
<comment type="caution">
    <text evidence="3">The sequence shown here is derived from an EMBL/GenBank/DDBJ whole genome shotgun (WGS) entry which is preliminary data.</text>
</comment>
<reference evidence="3" key="2">
    <citation type="submission" date="2021-04" db="EMBL/GenBank/DDBJ databases">
        <authorList>
            <person name="Gilroy R."/>
        </authorList>
    </citation>
    <scope>NUCLEOTIDE SEQUENCE</scope>
    <source>
        <strain evidence="3">CHK188-16595</strain>
    </source>
</reference>
<protein>
    <submittedName>
        <fullName evidence="3">Methyltransferase domain-containing protein</fullName>
    </submittedName>
</protein>
<reference evidence="3" key="1">
    <citation type="journal article" date="2021" name="PeerJ">
        <title>Extensive microbial diversity within the chicken gut microbiome revealed by metagenomics and culture.</title>
        <authorList>
            <person name="Gilroy R."/>
            <person name="Ravi A."/>
            <person name="Getino M."/>
            <person name="Pursley I."/>
            <person name="Horton D.L."/>
            <person name="Alikhan N.F."/>
            <person name="Baker D."/>
            <person name="Gharbi K."/>
            <person name="Hall N."/>
            <person name="Watson M."/>
            <person name="Adriaenssens E.M."/>
            <person name="Foster-Nyarko E."/>
            <person name="Jarju S."/>
            <person name="Secka A."/>
            <person name="Antonio M."/>
            <person name="Oren A."/>
            <person name="Chaudhuri R.R."/>
            <person name="La Ragione R."/>
            <person name="Hildebrand F."/>
            <person name="Pallen M.J."/>
        </authorList>
    </citation>
    <scope>NUCLEOTIDE SEQUENCE</scope>
    <source>
        <strain evidence="3">CHK188-16595</strain>
    </source>
</reference>
<dbReference type="EMBL" id="DWXN01000012">
    <property type="protein sequence ID" value="HJB75354.1"/>
    <property type="molecule type" value="Genomic_DNA"/>
</dbReference>
<dbReference type="AlphaFoldDB" id="A0A9D2MJS9"/>
<dbReference type="PANTHER" id="PTHR43861">
    <property type="entry name" value="TRANS-ACONITATE 2-METHYLTRANSFERASE-RELATED"/>
    <property type="match status" value="1"/>
</dbReference>
<organism evidence="3 4">
    <name type="scientific">Candidatus Eubacterium faecale</name>
    <dbReference type="NCBI Taxonomy" id="2838568"/>
    <lineage>
        <taxon>Bacteria</taxon>
        <taxon>Bacillati</taxon>
        <taxon>Bacillota</taxon>
        <taxon>Clostridia</taxon>
        <taxon>Eubacteriales</taxon>
        <taxon>Eubacteriaceae</taxon>
        <taxon>Eubacterium</taxon>
    </lineage>
</organism>
<evidence type="ECO:0000259" key="2">
    <source>
        <dbReference type="Pfam" id="PF13649"/>
    </source>
</evidence>
<evidence type="ECO:0000313" key="3">
    <source>
        <dbReference type="EMBL" id="HJB75354.1"/>
    </source>
</evidence>
<keyword evidence="1" id="KW-0808">Transferase</keyword>
<sequence length="243" mass="27872">MSSYNHFAFVYDDLTENAEYEKRFHYMMSFFKEYNIQNGARILDLACGTGSFSLHFANAGYRVTGMDASEQMLTVADSKCGGRANFLKGDMCSFRLSEMYDGCICCMDSINHLSDLEQVEHAFRCVGSSLKKDGLFIFDVNTIYKHNNILSDHAFVFDEENYFLAWDNEGISDGEVRIFLDLFVKQGADYKRFSESFTEKAYSVKALTAALKPYFSSIEVFDDLSRKSPQKTSERLYFVCRSK</sequence>
<feature type="domain" description="Methyltransferase" evidence="2">
    <location>
        <begin position="42"/>
        <end position="134"/>
    </location>
</feature>
<gene>
    <name evidence="3" type="ORF">IAA37_06765</name>
</gene>
<dbReference type="InterPro" id="IPR041698">
    <property type="entry name" value="Methyltransf_25"/>
</dbReference>
<dbReference type="InterPro" id="IPR029063">
    <property type="entry name" value="SAM-dependent_MTases_sf"/>
</dbReference>
<dbReference type="Gene3D" id="3.40.50.150">
    <property type="entry name" value="Vaccinia Virus protein VP39"/>
    <property type="match status" value="1"/>
</dbReference>
<dbReference type="GO" id="GO:0008168">
    <property type="term" value="F:methyltransferase activity"/>
    <property type="evidence" value="ECO:0007669"/>
    <property type="project" value="UniProtKB-KW"/>
</dbReference>
<dbReference type="Gene3D" id="2.20.25.110">
    <property type="entry name" value="S-adenosyl-L-methionine-dependent methyltransferases"/>
    <property type="match status" value="1"/>
</dbReference>
<dbReference type="GO" id="GO:0032259">
    <property type="term" value="P:methylation"/>
    <property type="evidence" value="ECO:0007669"/>
    <property type="project" value="UniProtKB-KW"/>
</dbReference>
<name>A0A9D2MJS9_9FIRM</name>
<dbReference type="Proteomes" id="UP000823877">
    <property type="component" value="Unassembled WGS sequence"/>
</dbReference>
<keyword evidence="3" id="KW-0489">Methyltransferase</keyword>
<dbReference type="SUPFAM" id="SSF53335">
    <property type="entry name" value="S-adenosyl-L-methionine-dependent methyltransferases"/>
    <property type="match status" value="1"/>
</dbReference>
<proteinExistence type="predicted"/>
<evidence type="ECO:0000313" key="4">
    <source>
        <dbReference type="Proteomes" id="UP000823877"/>
    </source>
</evidence>
<accession>A0A9D2MJS9</accession>
<dbReference type="CDD" id="cd02440">
    <property type="entry name" value="AdoMet_MTases"/>
    <property type="match status" value="1"/>
</dbReference>